<dbReference type="PANTHER" id="PTHR10380:SF236">
    <property type="entry name" value="PUPAL CUTICLE PROTEIN EDG-84A-LIKE PROTEIN"/>
    <property type="match status" value="1"/>
</dbReference>
<dbReference type="GO" id="GO:0008010">
    <property type="term" value="F:structural constituent of chitin-based larval cuticle"/>
    <property type="evidence" value="ECO:0007669"/>
    <property type="project" value="TreeGrafter"/>
</dbReference>
<accession>O18508</accession>
<protein>
    <submittedName>
        <fullName evidence="3">Cuticular protein</fullName>
    </submittedName>
</protein>
<dbReference type="Pfam" id="PF00379">
    <property type="entry name" value="Chitin_bind_4"/>
    <property type="match status" value="1"/>
</dbReference>
<proteinExistence type="predicted"/>
<gene>
    <name evidence="3" type="primary">LPCP29</name>
</gene>
<organism evidence="3">
    <name type="scientific">Tenebrio molitor</name>
    <name type="common">Yellow mealworm beetle</name>
    <dbReference type="NCBI Taxonomy" id="7067"/>
    <lineage>
        <taxon>Eukaryota</taxon>
        <taxon>Metazoa</taxon>
        <taxon>Ecdysozoa</taxon>
        <taxon>Arthropoda</taxon>
        <taxon>Hexapoda</taxon>
        <taxon>Insecta</taxon>
        <taxon>Pterygota</taxon>
        <taxon>Neoptera</taxon>
        <taxon>Endopterygota</taxon>
        <taxon>Coleoptera</taxon>
        <taxon>Polyphaga</taxon>
        <taxon>Cucujiformia</taxon>
        <taxon>Tenebrionidae</taxon>
        <taxon>Tenebrio</taxon>
    </lineage>
</organism>
<dbReference type="AlphaFoldDB" id="O18508"/>
<dbReference type="GO" id="GO:0062129">
    <property type="term" value="C:chitin-based extracellular matrix"/>
    <property type="evidence" value="ECO:0007669"/>
    <property type="project" value="TreeGrafter"/>
</dbReference>
<name>O18508_TENMO</name>
<reference evidence="3" key="1">
    <citation type="journal article" date="1998" name="Gene">
        <title>Characterization of two new cuticular genes specifically expressed during the post-ecdysial molting period in Tenebrio molitor.</title>
        <authorList>
            <person name="Mathelin J."/>
            <person name="Quennedey B."/>
            <person name="Bouhin H."/>
            <person name="Delachambre J."/>
        </authorList>
    </citation>
    <scope>NUCLEOTIDE SEQUENCE</scope>
    <source>
        <tissue evidence="3">Epidermis</tissue>
    </source>
</reference>
<dbReference type="PANTHER" id="PTHR10380">
    <property type="entry name" value="CUTICLE PROTEIN"/>
    <property type="match status" value="1"/>
</dbReference>
<dbReference type="EMBL" id="AJ000044">
    <property type="protein sequence ID" value="CAA03880.1"/>
    <property type="molecule type" value="Genomic_DNA"/>
</dbReference>
<dbReference type="InterPro" id="IPR050468">
    <property type="entry name" value="Cuticle_Struct_Prot"/>
</dbReference>
<dbReference type="InterPro" id="IPR031311">
    <property type="entry name" value="CHIT_BIND_RR_consensus"/>
</dbReference>
<sequence length="293" mass="29488">MKFLAVAPLAYSTNLVSGHVAAPVSYSAYSVAHNAVAAPVSYSYNTVAAPVAYSSIAAPVAHAVAAPVAHTVAHHAVAAPVAHTVAHTVAAPVAHTVATHAVAAPVAHTVATHAVAAPVTHAVATHAVAAPVAHAVAAPIVAAPVVQKTQYHAQDELGQASYGHSEPLQVHNAVQDAAGNKVGSYSYVAPNGQVIAANYVADGLGYRVASNALPVGPGAVPVAPADTPEVVAARIAHLNQHALVKSRARRGILAGYHAPLVHSSYAYSAPVFRAATLSTVVNAPGHAVSYHVY</sequence>
<evidence type="ECO:0000256" key="1">
    <source>
        <dbReference type="ARBA" id="ARBA00022460"/>
    </source>
</evidence>
<dbReference type="PROSITE" id="PS51155">
    <property type="entry name" value="CHIT_BIND_RR_2"/>
    <property type="match status" value="1"/>
</dbReference>
<evidence type="ECO:0000313" key="3">
    <source>
        <dbReference type="EMBL" id="CAA03880.1"/>
    </source>
</evidence>
<dbReference type="PROSITE" id="PS00233">
    <property type="entry name" value="CHIT_BIND_RR_1"/>
    <property type="match status" value="1"/>
</dbReference>
<dbReference type="InterPro" id="IPR000618">
    <property type="entry name" value="Insect_cuticle"/>
</dbReference>
<keyword evidence="1 2" id="KW-0193">Cuticle</keyword>
<evidence type="ECO:0000256" key="2">
    <source>
        <dbReference type="PROSITE-ProRule" id="PRU00497"/>
    </source>
</evidence>